<proteinExistence type="predicted"/>
<name>A0A5B7CV83_PORTR</name>
<dbReference type="Proteomes" id="UP000324222">
    <property type="component" value="Unassembled WGS sequence"/>
</dbReference>
<dbReference type="EMBL" id="VSRR010000159">
    <property type="protein sequence ID" value="MPC11353.1"/>
    <property type="molecule type" value="Genomic_DNA"/>
</dbReference>
<dbReference type="AlphaFoldDB" id="A0A5B7CV83"/>
<keyword evidence="2" id="KW-1185">Reference proteome</keyword>
<evidence type="ECO:0000313" key="2">
    <source>
        <dbReference type="Proteomes" id="UP000324222"/>
    </source>
</evidence>
<accession>A0A5B7CV83</accession>
<reference evidence="1 2" key="1">
    <citation type="submission" date="2019-05" db="EMBL/GenBank/DDBJ databases">
        <title>Another draft genome of Portunus trituberculatus and its Hox gene families provides insights of decapod evolution.</title>
        <authorList>
            <person name="Jeong J.-H."/>
            <person name="Song I."/>
            <person name="Kim S."/>
            <person name="Choi T."/>
            <person name="Kim D."/>
            <person name="Ryu S."/>
            <person name="Kim W."/>
        </authorList>
    </citation>
    <scope>NUCLEOTIDE SEQUENCE [LARGE SCALE GENOMIC DNA]</scope>
    <source>
        <tissue evidence="1">Muscle</tissue>
    </source>
</reference>
<gene>
    <name evidence="1" type="ORF">E2C01_004019</name>
</gene>
<protein>
    <submittedName>
        <fullName evidence="1">Uncharacterized protein</fullName>
    </submittedName>
</protein>
<evidence type="ECO:0000313" key="1">
    <source>
        <dbReference type="EMBL" id="MPC11353.1"/>
    </source>
</evidence>
<sequence>MSIKWSNGTQISSVNPLSRYHDAFSIQSGYYLVILYSLRKDCGH</sequence>
<organism evidence="1 2">
    <name type="scientific">Portunus trituberculatus</name>
    <name type="common">Swimming crab</name>
    <name type="synonym">Neptunus trituberculatus</name>
    <dbReference type="NCBI Taxonomy" id="210409"/>
    <lineage>
        <taxon>Eukaryota</taxon>
        <taxon>Metazoa</taxon>
        <taxon>Ecdysozoa</taxon>
        <taxon>Arthropoda</taxon>
        <taxon>Crustacea</taxon>
        <taxon>Multicrustacea</taxon>
        <taxon>Malacostraca</taxon>
        <taxon>Eumalacostraca</taxon>
        <taxon>Eucarida</taxon>
        <taxon>Decapoda</taxon>
        <taxon>Pleocyemata</taxon>
        <taxon>Brachyura</taxon>
        <taxon>Eubrachyura</taxon>
        <taxon>Portunoidea</taxon>
        <taxon>Portunidae</taxon>
        <taxon>Portuninae</taxon>
        <taxon>Portunus</taxon>
    </lineage>
</organism>
<comment type="caution">
    <text evidence="1">The sequence shown here is derived from an EMBL/GenBank/DDBJ whole genome shotgun (WGS) entry which is preliminary data.</text>
</comment>